<dbReference type="Proteomes" id="UP000784286">
    <property type="component" value="Unassembled WGS sequence"/>
</dbReference>
<gene>
    <name evidence="1" type="ORF">H9928_11510</name>
</gene>
<reference evidence="1" key="2">
    <citation type="submission" date="2021-04" db="EMBL/GenBank/DDBJ databases">
        <authorList>
            <person name="Gilroy R."/>
        </authorList>
    </citation>
    <scope>NUCLEOTIDE SEQUENCE</scope>
    <source>
        <strain evidence="1">8470</strain>
    </source>
</reference>
<evidence type="ECO:0000313" key="2">
    <source>
        <dbReference type="Proteomes" id="UP000784286"/>
    </source>
</evidence>
<evidence type="ECO:0000313" key="1">
    <source>
        <dbReference type="EMBL" id="MBU3857147.1"/>
    </source>
</evidence>
<name>A0A948TPA4_9BACT</name>
<proteinExistence type="predicted"/>
<dbReference type="AlphaFoldDB" id="A0A948TPA4"/>
<comment type="caution">
    <text evidence="1">The sequence shown here is derived from an EMBL/GenBank/DDBJ whole genome shotgun (WGS) entry which is preliminary data.</text>
</comment>
<dbReference type="EMBL" id="JAHLFJ010000103">
    <property type="protein sequence ID" value="MBU3857147.1"/>
    <property type="molecule type" value="Genomic_DNA"/>
</dbReference>
<organism evidence="1 2">
    <name type="scientific">Candidatus Phocaeicola excrementipullorum</name>
    <dbReference type="NCBI Taxonomy" id="2838731"/>
    <lineage>
        <taxon>Bacteria</taxon>
        <taxon>Pseudomonadati</taxon>
        <taxon>Bacteroidota</taxon>
        <taxon>Bacteroidia</taxon>
        <taxon>Bacteroidales</taxon>
        <taxon>Bacteroidaceae</taxon>
        <taxon>Phocaeicola</taxon>
    </lineage>
</organism>
<accession>A0A948TPA4</accession>
<sequence>MKNAAQKNIFRKEAQPSDNRTALRFIFLRFSLPPPHPAANSAFSSGGNSILSECQSLQKKEEKRLHASPESSWLNTQPFQLQSLCRAATDRQTTAYNYETILFINFQNDLSGKNGCGIKLKTIFVRLQPTRKA</sequence>
<reference evidence="1" key="1">
    <citation type="journal article" date="2021" name="PeerJ">
        <title>Extensive microbial diversity within the chicken gut microbiome revealed by metagenomics and culture.</title>
        <authorList>
            <person name="Gilroy R."/>
            <person name="Ravi A."/>
            <person name="Getino M."/>
            <person name="Pursley I."/>
            <person name="Horton D.L."/>
            <person name="Alikhan N.F."/>
            <person name="Baker D."/>
            <person name="Gharbi K."/>
            <person name="Hall N."/>
            <person name="Watson M."/>
            <person name="Adriaenssens E.M."/>
            <person name="Foster-Nyarko E."/>
            <person name="Jarju S."/>
            <person name="Secka A."/>
            <person name="Antonio M."/>
            <person name="Oren A."/>
            <person name="Chaudhuri R.R."/>
            <person name="La Ragione R."/>
            <person name="Hildebrand F."/>
            <person name="Pallen M.J."/>
        </authorList>
    </citation>
    <scope>NUCLEOTIDE SEQUENCE</scope>
    <source>
        <strain evidence="1">8470</strain>
    </source>
</reference>
<protein>
    <submittedName>
        <fullName evidence="1">Uncharacterized protein</fullName>
    </submittedName>
</protein>